<reference evidence="3" key="1">
    <citation type="submission" date="2018-05" db="EMBL/GenBank/DDBJ databases">
        <authorList>
            <person name="Lanie J.A."/>
            <person name="Ng W.-L."/>
            <person name="Kazmierczak K.M."/>
            <person name="Andrzejewski T.M."/>
            <person name="Davidsen T.M."/>
            <person name="Wayne K.J."/>
            <person name="Tettelin H."/>
            <person name="Glass J.I."/>
            <person name="Rusch D."/>
            <person name="Podicherti R."/>
            <person name="Tsui H.-C.T."/>
            <person name="Winkler M.E."/>
        </authorList>
    </citation>
    <scope>NUCLEOTIDE SEQUENCE</scope>
</reference>
<proteinExistence type="predicted"/>
<protein>
    <recommendedName>
        <fullName evidence="2">EVE domain-containing protein</fullName>
    </recommendedName>
</protein>
<name>A0A382PYW0_9ZZZZ</name>
<dbReference type="Gene3D" id="3.10.590.10">
    <property type="entry name" value="ph1033 like domains"/>
    <property type="match status" value="1"/>
</dbReference>
<dbReference type="Pfam" id="PF01878">
    <property type="entry name" value="EVE"/>
    <property type="match status" value="1"/>
</dbReference>
<dbReference type="EMBL" id="UINC01110359">
    <property type="protein sequence ID" value="SVC77818.1"/>
    <property type="molecule type" value="Genomic_DNA"/>
</dbReference>
<dbReference type="GO" id="GO:0005634">
    <property type="term" value="C:nucleus"/>
    <property type="evidence" value="ECO:0007669"/>
    <property type="project" value="TreeGrafter"/>
</dbReference>
<dbReference type="AlphaFoldDB" id="A0A382PYW0"/>
<feature type="domain" description="EVE" evidence="2">
    <location>
        <begin position="2"/>
        <end position="151"/>
    </location>
</feature>
<evidence type="ECO:0000313" key="3">
    <source>
        <dbReference type="EMBL" id="SVC77818.1"/>
    </source>
</evidence>
<dbReference type="CDD" id="cd21133">
    <property type="entry name" value="EVE"/>
    <property type="match status" value="1"/>
</dbReference>
<sequence>MSYWLMKSEPDTYSIDDLAAQPRKTDYWDGIRNYQARNFMRDQMVKGDLAFFYHSNCAEPAVVGMMEVVGKAYPDHTQFDSQEKYFDPDSPSDNPRWLMVDVRFRRKFSNIVTLRAMKSEKRLSDMRLVQRGNRLSILPVTAREWRHILKMAGEV</sequence>
<keyword evidence="1" id="KW-0597">Phosphoprotein</keyword>
<accession>A0A382PYW0</accession>
<dbReference type="PANTHER" id="PTHR14087:SF7">
    <property type="entry name" value="THYMOCYTE NUCLEAR PROTEIN 1"/>
    <property type="match status" value="1"/>
</dbReference>
<dbReference type="InterPro" id="IPR047197">
    <property type="entry name" value="THYN1-like_EVE"/>
</dbReference>
<dbReference type="InterPro" id="IPR002740">
    <property type="entry name" value="EVE_domain"/>
</dbReference>
<dbReference type="InterPro" id="IPR015947">
    <property type="entry name" value="PUA-like_sf"/>
</dbReference>
<evidence type="ECO:0000256" key="1">
    <source>
        <dbReference type="ARBA" id="ARBA00022553"/>
    </source>
</evidence>
<dbReference type="FunFam" id="3.10.590.10:FF:000003">
    <property type="entry name" value="Thymocyte nuclear protein 1"/>
    <property type="match status" value="1"/>
</dbReference>
<dbReference type="PANTHER" id="PTHR14087">
    <property type="entry name" value="THYMOCYTE NUCLEAR PROTEIN 1"/>
    <property type="match status" value="1"/>
</dbReference>
<gene>
    <name evidence="3" type="ORF">METZ01_LOCUS330672</name>
</gene>
<organism evidence="3">
    <name type="scientific">marine metagenome</name>
    <dbReference type="NCBI Taxonomy" id="408172"/>
    <lineage>
        <taxon>unclassified sequences</taxon>
        <taxon>metagenomes</taxon>
        <taxon>ecological metagenomes</taxon>
    </lineage>
</organism>
<dbReference type="SUPFAM" id="SSF88697">
    <property type="entry name" value="PUA domain-like"/>
    <property type="match status" value="1"/>
</dbReference>
<evidence type="ECO:0000259" key="2">
    <source>
        <dbReference type="Pfam" id="PF01878"/>
    </source>
</evidence>
<dbReference type="InterPro" id="IPR052181">
    <property type="entry name" value="5hmC_binding"/>
</dbReference>